<organism evidence="1 2">
    <name type="scientific">Hymenolepis diminuta</name>
    <name type="common">Rat tapeworm</name>
    <dbReference type="NCBI Taxonomy" id="6216"/>
    <lineage>
        <taxon>Eukaryota</taxon>
        <taxon>Metazoa</taxon>
        <taxon>Spiralia</taxon>
        <taxon>Lophotrochozoa</taxon>
        <taxon>Platyhelminthes</taxon>
        <taxon>Cestoda</taxon>
        <taxon>Eucestoda</taxon>
        <taxon>Cyclophyllidea</taxon>
        <taxon>Hymenolepididae</taxon>
        <taxon>Hymenolepis</taxon>
    </lineage>
</organism>
<keyword evidence="2" id="KW-1185">Reference proteome</keyword>
<name>A0A564YZ12_HYMDI</name>
<evidence type="ECO:0000313" key="1">
    <source>
        <dbReference type="EMBL" id="VUZ52537.1"/>
    </source>
</evidence>
<gene>
    <name evidence="1" type="ORF">WMSIL1_LOCUS11030</name>
</gene>
<proteinExistence type="predicted"/>
<sequence>MIVIDEDTVVHHLYLMMGWHCPLLSVTMYINYAPVYFMATNGGQIGNFKSRPSIVYSVGQSRREQIPSSFMRRYAVLCVCDEQHGYNWSYRVPRSIAGNCVFVPYFVGGKTDSIQLQLMQRLSQTTSIQDCQIRRPSAENKRNWVVQQQSHLKGERVRGRERD</sequence>
<dbReference type="Proteomes" id="UP000321570">
    <property type="component" value="Unassembled WGS sequence"/>
</dbReference>
<protein>
    <submittedName>
        <fullName evidence="1">Uncharacterized protein</fullName>
    </submittedName>
</protein>
<reference evidence="1 2" key="1">
    <citation type="submission" date="2019-07" db="EMBL/GenBank/DDBJ databases">
        <authorList>
            <person name="Jastrzebski P J."/>
            <person name="Paukszto L."/>
            <person name="Jastrzebski P J."/>
        </authorList>
    </citation>
    <scope>NUCLEOTIDE SEQUENCE [LARGE SCALE GENOMIC DNA]</scope>
    <source>
        <strain evidence="1 2">WMS-il1</strain>
    </source>
</reference>
<dbReference type="AlphaFoldDB" id="A0A564YZ12"/>
<accession>A0A564YZ12</accession>
<evidence type="ECO:0000313" key="2">
    <source>
        <dbReference type="Proteomes" id="UP000321570"/>
    </source>
</evidence>
<dbReference type="EMBL" id="CABIJS010000508">
    <property type="protein sequence ID" value="VUZ52537.1"/>
    <property type="molecule type" value="Genomic_DNA"/>
</dbReference>